<accession>A0A844H7S4</accession>
<keyword evidence="2" id="KW-0238">DNA-binding</keyword>
<dbReference type="PANTHER" id="PTHR43537">
    <property type="entry name" value="TRANSCRIPTIONAL REGULATOR, GNTR FAMILY"/>
    <property type="match status" value="1"/>
</dbReference>
<keyword evidence="6" id="KW-1185">Reference proteome</keyword>
<dbReference type="Proteomes" id="UP000442533">
    <property type="component" value="Unassembled WGS sequence"/>
</dbReference>
<evidence type="ECO:0000256" key="1">
    <source>
        <dbReference type="ARBA" id="ARBA00023015"/>
    </source>
</evidence>
<dbReference type="SMART" id="SM00895">
    <property type="entry name" value="FCD"/>
    <property type="match status" value="1"/>
</dbReference>
<proteinExistence type="predicted"/>
<dbReference type="GO" id="GO:0003677">
    <property type="term" value="F:DNA binding"/>
    <property type="evidence" value="ECO:0007669"/>
    <property type="project" value="UniProtKB-KW"/>
</dbReference>
<reference evidence="5 6" key="1">
    <citation type="submission" date="2019-11" db="EMBL/GenBank/DDBJ databases">
        <authorList>
            <person name="Dong K."/>
        </authorList>
    </citation>
    <scope>NUCLEOTIDE SEQUENCE [LARGE SCALE GENOMIC DNA]</scope>
    <source>
        <strain evidence="5 6">JCM 17370</strain>
    </source>
</reference>
<dbReference type="OrthoDB" id="284307at2"/>
<evidence type="ECO:0000256" key="2">
    <source>
        <dbReference type="ARBA" id="ARBA00023125"/>
    </source>
</evidence>
<dbReference type="PROSITE" id="PS50949">
    <property type="entry name" value="HTH_GNTR"/>
    <property type="match status" value="1"/>
</dbReference>
<gene>
    <name evidence="5" type="ORF">GL279_14400</name>
</gene>
<dbReference type="InterPro" id="IPR036390">
    <property type="entry name" value="WH_DNA-bd_sf"/>
</dbReference>
<dbReference type="CDD" id="cd07377">
    <property type="entry name" value="WHTH_GntR"/>
    <property type="match status" value="1"/>
</dbReference>
<dbReference type="SUPFAM" id="SSF46785">
    <property type="entry name" value="Winged helix' DNA-binding domain"/>
    <property type="match status" value="1"/>
</dbReference>
<dbReference type="InterPro" id="IPR008920">
    <property type="entry name" value="TF_FadR/GntR_C"/>
</dbReference>
<evidence type="ECO:0000256" key="3">
    <source>
        <dbReference type="ARBA" id="ARBA00023163"/>
    </source>
</evidence>
<protein>
    <submittedName>
        <fullName evidence="5">FCD domain-containing protein</fullName>
    </submittedName>
</protein>
<evidence type="ECO:0000313" key="5">
    <source>
        <dbReference type="EMBL" id="MTH35794.1"/>
    </source>
</evidence>
<evidence type="ECO:0000313" key="6">
    <source>
        <dbReference type="Proteomes" id="UP000442533"/>
    </source>
</evidence>
<dbReference type="InterPro" id="IPR000524">
    <property type="entry name" value="Tscrpt_reg_HTH_GntR"/>
</dbReference>
<feature type="domain" description="HTH gntR-type" evidence="4">
    <location>
        <begin position="8"/>
        <end position="76"/>
    </location>
</feature>
<comment type="caution">
    <text evidence="5">The sequence shown here is derived from an EMBL/GenBank/DDBJ whole genome shotgun (WGS) entry which is preliminary data.</text>
</comment>
<dbReference type="InterPro" id="IPR011711">
    <property type="entry name" value="GntR_C"/>
</dbReference>
<name>A0A844H7S4_9RHOB</name>
<dbReference type="Gene3D" id="1.10.10.10">
    <property type="entry name" value="Winged helix-like DNA-binding domain superfamily/Winged helix DNA-binding domain"/>
    <property type="match status" value="1"/>
</dbReference>
<dbReference type="SMART" id="SM00345">
    <property type="entry name" value="HTH_GNTR"/>
    <property type="match status" value="1"/>
</dbReference>
<dbReference type="SUPFAM" id="SSF48008">
    <property type="entry name" value="GntR ligand-binding domain-like"/>
    <property type="match status" value="1"/>
</dbReference>
<sequence>MFNVSRPHRQYRLVADQILGLIASRNLQPGDRLPSERDLAEQMSVSRPSLREALIALEVEGRVEIRMGSGVYVAAGGAEAARLEPGDEVDGPVELLQARCLLESAIAEEAARHVTPEFIARLDACLLRMSDAVHDRALAIQLDGSFHVEIAQATGNSVLASFVATTFERRLTPIFARFSTHFEGPRTWRLAIAEHGAIRDAIAEADPAGAHEAMRHHLTQSQRRFTESLLAEPG</sequence>
<organism evidence="5 6">
    <name type="scientific">Paracoccus limosus</name>
    <dbReference type="NCBI Taxonomy" id="913252"/>
    <lineage>
        <taxon>Bacteria</taxon>
        <taxon>Pseudomonadati</taxon>
        <taxon>Pseudomonadota</taxon>
        <taxon>Alphaproteobacteria</taxon>
        <taxon>Rhodobacterales</taxon>
        <taxon>Paracoccaceae</taxon>
        <taxon>Paracoccus</taxon>
    </lineage>
</organism>
<keyword evidence="3" id="KW-0804">Transcription</keyword>
<dbReference type="GO" id="GO:0003700">
    <property type="term" value="F:DNA-binding transcription factor activity"/>
    <property type="evidence" value="ECO:0007669"/>
    <property type="project" value="InterPro"/>
</dbReference>
<dbReference type="AlphaFoldDB" id="A0A844H7S4"/>
<dbReference type="InterPro" id="IPR036388">
    <property type="entry name" value="WH-like_DNA-bd_sf"/>
</dbReference>
<dbReference type="Pfam" id="PF07729">
    <property type="entry name" value="FCD"/>
    <property type="match status" value="1"/>
</dbReference>
<keyword evidence="1" id="KW-0805">Transcription regulation</keyword>
<dbReference type="PRINTS" id="PR00035">
    <property type="entry name" value="HTHGNTR"/>
</dbReference>
<dbReference type="EMBL" id="WMIF01000022">
    <property type="protein sequence ID" value="MTH35794.1"/>
    <property type="molecule type" value="Genomic_DNA"/>
</dbReference>
<dbReference type="Gene3D" id="1.20.120.530">
    <property type="entry name" value="GntR ligand-binding domain-like"/>
    <property type="match status" value="1"/>
</dbReference>
<evidence type="ECO:0000259" key="4">
    <source>
        <dbReference type="PROSITE" id="PS50949"/>
    </source>
</evidence>
<dbReference type="PANTHER" id="PTHR43537:SF5">
    <property type="entry name" value="UXU OPERON TRANSCRIPTIONAL REGULATOR"/>
    <property type="match status" value="1"/>
</dbReference>
<dbReference type="Pfam" id="PF00392">
    <property type="entry name" value="GntR"/>
    <property type="match status" value="1"/>
</dbReference>